<evidence type="ECO:0000256" key="1">
    <source>
        <dbReference type="SAM" id="MobiDB-lite"/>
    </source>
</evidence>
<protein>
    <recommendedName>
        <fullName evidence="4">Protein kinase domain-containing protein</fullName>
    </recommendedName>
</protein>
<reference evidence="2" key="1">
    <citation type="submission" date="2025-08" db="UniProtKB">
        <authorList>
            <consortium name="Ensembl"/>
        </authorList>
    </citation>
    <scope>IDENTIFICATION</scope>
</reference>
<dbReference type="Gene3D" id="3.30.200.20">
    <property type="entry name" value="Phosphorylase Kinase, domain 1"/>
    <property type="match status" value="1"/>
</dbReference>
<dbReference type="Ensembl" id="ENSMMOT00000024812.1">
    <property type="protein sequence ID" value="ENSMMOP00000024402.1"/>
    <property type="gene ID" value="ENSMMOG00000018567.1"/>
</dbReference>
<dbReference type="STRING" id="94237.ENSMMOP00000024402"/>
<proteinExistence type="predicted"/>
<evidence type="ECO:0008006" key="4">
    <source>
        <dbReference type="Google" id="ProtNLM"/>
    </source>
</evidence>
<reference evidence="2" key="2">
    <citation type="submission" date="2025-09" db="UniProtKB">
        <authorList>
            <consortium name="Ensembl"/>
        </authorList>
    </citation>
    <scope>IDENTIFICATION</scope>
</reference>
<evidence type="ECO:0000313" key="3">
    <source>
        <dbReference type="Proteomes" id="UP000261620"/>
    </source>
</evidence>
<accession>A0A3Q4BSP2</accession>
<sequence length="148" mass="16657">MAPKKKSAGKGRATSKRKLAEEFPPGEVLKDTAKRAWKLGPPVGQGGFGLIYLASDKSINGCACNFFLQEPSDNGPLFSELKFYMRAAKPDMIHSWIKSHKLKTLGVPRYWGSGLHERGGKRYRSAIITSDSWHIVDEQNFKRYKIMI</sequence>
<evidence type="ECO:0000313" key="2">
    <source>
        <dbReference type="Ensembl" id="ENSMMOP00000024402.1"/>
    </source>
</evidence>
<dbReference type="Proteomes" id="UP000261620">
    <property type="component" value="Unplaced"/>
</dbReference>
<organism evidence="2 3">
    <name type="scientific">Mola mola</name>
    <name type="common">Ocean sunfish</name>
    <name type="synonym">Tetraodon mola</name>
    <dbReference type="NCBI Taxonomy" id="94237"/>
    <lineage>
        <taxon>Eukaryota</taxon>
        <taxon>Metazoa</taxon>
        <taxon>Chordata</taxon>
        <taxon>Craniata</taxon>
        <taxon>Vertebrata</taxon>
        <taxon>Euteleostomi</taxon>
        <taxon>Actinopterygii</taxon>
        <taxon>Neopterygii</taxon>
        <taxon>Teleostei</taxon>
        <taxon>Neoteleostei</taxon>
        <taxon>Acanthomorphata</taxon>
        <taxon>Eupercaria</taxon>
        <taxon>Tetraodontiformes</taxon>
        <taxon>Molidae</taxon>
        <taxon>Mola</taxon>
    </lineage>
</organism>
<feature type="region of interest" description="Disordered" evidence="1">
    <location>
        <begin position="1"/>
        <end position="25"/>
    </location>
</feature>
<dbReference type="AlphaFoldDB" id="A0A3Q4BSP2"/>
<name>A0A3Q4BSP2_MOLML</name>
<keyword evidence="3" id="KW-1185">Reference proteome</keyword>
<feature type="compositionally biased region" description="Basic residues" evidence="1">
    <location>
        <begin position="1"/>
        <end position="17"/>
    </location>
</feature>